<keyword evidence="1" id="KW-0805">Transcription regulation</keyword>
<dbReference type="Proteomes" id="UP001291912">
    <property type="component" value="Unassembled WGS sequence"/>
</dbReference>
<feature type="DNA-binding region" description="H-T-H motif" evidence="4">
    <location>
        <begin position="34"/>
        <end position="53"/>
    </location>
</feature>
<comment type="caution">
    <text evidence="6">The sequence shown here is derived from an EMBL/GenBank/DDBJ whole genome shotgun (WGS) entry which is preliminary data.</text>
</comment>
<evidence type="ECO:0000259" key="5">
    <source>
        <dbReference type="PROSITE" id="PS50977"/>
    </source>
</evidence>
<dbReference type="PROSITE" id="PS50977">
    <property type="entry name" value="HTH_TETR_2"/>
    <property type="match status" value="1"/>
</dbReference>
<keyword evidence="7" id="KW-1185">Reference proteome</keyword>
<evidence type="ECO:0000256" key="3">
    <source>
        <dbReference type="ARBA" id="ARBA00023163"/>
    </source>
</evidence>
<dbReference type="PANTHER" id="PTHR30055:SF234">
    <property type="entry name" value="HTH-TYPE TRANSCRIPTIONAL REGULATOR BETI"/>
    <property type="match status" value="1"/>
</dbReference>
<organism evidence="6 7">
    <name type="scientific">Microbacterium aquimaris</name>
    <dbReference type="NCBI Taxonomy" id="459816"/>
    <lineage>
        <taxon>Bacteria</taxon>
        <taxon>Bacillati</taxon>
        <taxon>Actinomycetota</taxon>
        <taxon>Actinomycetes</taxon>
        <taxon>Micrococcales</taxon>
        <taxon>Microbacteriaceae</taxon>
        <taxon>Microbacterium</taxon>
    </lineage>
</organism>
<name>A0ABU5NA32_9MICO</name>
<protein>
    <submittedName>
        <fullName evidence="6">TetR/AcrR family transcriptional regulator</fullName>
    </submittedName>
</protein>
<dbReference type="Gene3D" id="1.10.357.10">
    <property type="entry name" value="Tetracycline Repressor, domain 2"/>
    <property type="match status" value="1"/>
</dbReference>
<dbReference type="InterPro" id="IPR009057">
    <property type="entry name" value="Homeodomain-like_sf"/>
</dbReference>
<dbReference type="InterPro" id="IPR001647">
    <property type="entry name" value="HTH_TetR"/>
</dbReference>
<evidence type="ECO:0000313" key="6">
    <source>
        <dbReference type="EMBL" id="MDZ8162928.1"/>
    </source>
</evidence>
<dbReference type="Pfam" id="PF00440">
    <property type="entry name" value="TetR_N"/>
    <property type="match status" value="1"/>
</dbReference>
<dbReference type="InterPro" id="IPR036271">
    <property type="entry name" value="Tet_transcr_reg_TetR-rel_C_sf"/>
</dbReference>
<evidence type="ECO:0000256" key="4">
    <source>
        <dbReference type="PROSITE-ProRule" id="PRU00335"/>
    </source>
</evidence>
<feature type="domain" description="HTH tetR-type" evidence="5">
    <location>
        <begin position="12"/>
        <end position="71"/>
    </location>
</feature>
<dbReference type="InterPro" id="IPR050109">
    <property type="entry name" value="HTH-type_TetR-like_transc_reg"/>
</dbReference>
<evidence type="ECO:0000256" key="2">
    <source>
        <dbReference type="ARBA" id="ARBA00023125"/>
    </source>
</evidence>
<gene>
    <name evidence="6" type="ORF">R2Q92_13930</name>
</gene>
<dbReference type="SUPFAM" id="SSF48498">
    <property type="entry name" value="Tetracyclin repressor-like, C-terminal domain"/>
    <property type="match status" value="1"/>
</dbReference>
<dbReference type="RefSeq" id="WP_194422722.1">
    <property type="nucleotide sequence ID" value="NZ_BAAAPT010000001.1"/>
</dbReference>
<sequence>MSAPRAPRPEIARSREQLLDAAEVLFENQGLSFSLHDLATQAGLGVATTYRRFSSHDDVIRALHARSYSYFARIYDEIDTIEDGWGAVEGYLQRAIAVNNAHPAFPATARRMAHIDPGSTVGADLAPRLAAHVSRAQAEGTLRADVNAADLVTIVSELGVLTVLPEPSRSVMATRHLRLITAGLRAESRMFGDLGETAAADMARMRELATQPASSGRPDAPA</sequence>
<evidence type="ECO:0000256" key="1">
    <source>
        <dbReference type="ARBA" id="ARBA00023015"/>
    </source>
</evidence>
<dbReference type="EMBL" id="JAWJYN010000003">
    <property type="protein sequence ID" value="MDZ8162928.1"/>
    <property type="molecule type" value="Genomic_DNA"/>
</dbReference>
<dbReference type="PRINTS" id="PR00455">
    <property type="entry name" value="HTHTETR"/>
</dbReference>
<dbReference type="SUPFAM" id="SSF46689">
    <property type="entry name" value="Homeodomain-like"/>
    <property type="match status" value="1"/>
</dbReference>
<reference evidence="6 7" key="1">
    <citation type="submission" date="2023-10" db="EMBL/GenBank/DDBJ databases">
        <title>Microbacterium xanthum sp. nov., isolated from seaweed.</title>
        <authorList>
            <person name="Lee S.D."/>
        </authorList>
    </citation>
    <scope>NUCLEOTIDE SEQUENCE [LARGE SCALE GENOMIC DNA]</scope>
    <source>
        <strain evidence="6 7">KCTC 19124</strain>
    </source>
</reference>
<keyword evidence="3" id="KW-0804">Transcription</keyword>
<keyword evidence="2 4" id="KW-0238">DNA-binding</keyword>
<accession>A0ABU5NA32</accession>
<dbReference type="PANTHER" id="PTHR30055">
    <property type="entry name" value="HTH-TYPE TRANSCRIPTIONAL REGULATOR RUTR"/>
    <property type="match status" value="1"/>
</dbReference>
<evidence type="ECO:0000313" key="7">
    <source>
        <dbReference type="Proteomes" id="UP001291912"/>
    </source>
</evidence>
<proteinExistence type="predicted"/>